<organism evidence="3 4">
    <name type="scientific">Dibothriocephalus latus</name>
    <name type="common">Fish tapeworm</name>
    <name type="synonym">Diphyllobothrium latum</name>
    <dbReference type="NCBI Taxonomy" id="60516"/>
    <lineage>
        <taxon>Eukaryota</taxon>
        <taxon>Metazoa</taxon>
        <taxon>Spiralia</taxon>
        <taxon>Lophotrochozoa</taxon>
        <taxon>Platyhelminthes</taxon>
        <taxon>Cestoda</taxon>
        <taxon>Eucestoda</taxon>
        <taxon>Diphyllobothriidea</taxon>
        <taxon>Diphyllobothriidae</taxon>
        <taxon>Dibothriocephalus</taxon>
    </lineage>
</organism>
<dbReference type="InterPro" id="IPR013087">
    <property type="entry name" value="Znf_C2H2_type"/>
</dbReference>
<evidence type="ECO:0000313" key="3">
    <source>
        <dbReference type="EMBL" id="VDN28228.1"/>
    </source>
</evidence>
<dbReference type="Gene3D" id="3.30.160.60">
    <property type="entry name" value="Classic Zinc Finger"/>
    <property type="match status" value="1"/>
</dbReference>
<sequence>METIDSDGSWDTKRRNREEIKLQPYACKEGVELFSCPICSMAEIATRAQLTSHLQQHQTNLKRGDGKHVCCFCSCELSSNSSLERHLLTHTRFESGQNDNMLHREVVNMLPMFSPELTRASALGKCTGGRLASEKAGFVANNGPLSQPFDMSTWAETNSKTALSEEIFRNLVGSYSAALQVPPLSRNPNVQMNGIEWDQMTETAFQSATSWISQALKMFGATPTTVPGPMSTQDSLVDNGTPREQKTKETENVAADTTKEDEQTGAHRTETQVMESERLRASRKSNNLRVNSSRLLRYGANTIVWARKFQTQTQKSQRRGGQEDGAPTLQKAAFEDKKPRKSNSEEVCSEIKCQNQPSAAAEERSK</sequence>
<feature type="region of interest" description="Disordered" evidence="1">
    <location>
        <begin position="311"/>
        <end position="366"/>
    </location>
</feature>
<dbReference type="PROSITE" id="PS00028">
    <property type="entry name" value="ZINC_FINGER_C2H2_1"/>
    <property type="match status" value="1"/>
</dbReference>
<dbReference type="OrthoDB" id="3069995at2759"/>
<feature type="compositionally biased region" description="Polar residues" evidence="1">
    <location>
        <begin position="226"/>
        <end position="238"/>
    </location>
</feature>
<evidence type="ECO:0000313" key="4">
    <source>
        <dbReference type="Proteomes" id="UP000281553"/>
    </source>
</evidence>
<evidence type="ECO:0000259" key="2">
    <source>
        <dbReference type="PROSITE" id="PS00028"/>
    </source>
</evidence>
<dbReference type="SMART" id="SM00355">
    <property type="entry name" value="ZnF_C2H2"/>
    <property type="match status" value="2"/>
</dbReference>
<dbReference type="EMBL" id="UYRU01077557">
    <property type="protein sequence ID" value="VDN28228.1"/>
    <property type="molecule type" value="Genomic_DNA"/>
</dbReference>
<accession>A0A3P7MZM3</accession>
<keyword evidence="4" id="KW-1185">Reference proteome</keyword>
<evidence type="ECO:0000256" key="1">
    <source>
        <dbReference type="SAM" id="MobiDB-lite"/>
    </source>
</evidence>
<feature type="compositionally biased region" description="Basic and acidic residues" evidence="1">
    <location>
        <begin position="241"/>
        <end position="280"/>
    </location>
</feature>
<reference evidence="3 4" key="1">
    <citation type="submission" date="2018-11" db="EMBL/GenBank/DDBJ databases">
        <authorList>
            <consortium name="Pathogen Informatics"/>
        </authorList>
    </citation>
    <scope>NUCLEOTIDE SEQUENCE [LARGE SCALE GENOMIC DNA]</scope>
</reference>
<dbReference type="Proteomes" id="UP000281553">
    <property type="component" value="Unassembled WGS sequence"/>
</dbReference>
<gene>
    <name evidence="3" type="ORF">DILT_LOCUS15142</name>
</gene>
<name>A0A3P7MZM3_DIBLA</name>
<dbReference type="AlphaFoldDB" id="A0A3P7MZM3"/>
<proteinExistence type="predicted"/>
<feature type="compositionally biased region" description="Basic and acidic residues" evidence="1">
    <location>
        <begin position="333"/>
        <end position="344"/>
    </location>
</feature>
<protein>
    <recommendedName>
        <fullName evidence="2">C2H2-type domain-containing protein</fullName>
    </recommendedName>
</protein>
<feature type="region of interest" description="Disordered" evidence="1">
    <location>
        <begin position="226"/>
        <end position="286"/>
    </location>
</feature>
<feature type="domain" description="C2H2-type" evidence="2">
    <location>
        <begin position="70"/>
        <end position="90"/>
    </location>
</feature>